<protein>
    <submittedName>
        <fullName evidence="1">Uncharacterized protein</fullName>
    </submittedName>
</protein>
<proteinExistence type="predicted"/>
<gene>
    <name evidence="1" type="ORF">AZI98_16235</name>
</gene>
<accession>A0A165WIU8</accession>
<dbReference type="EMBL" id="LWBR01000067">
    <property type="protein sequence ID" value="KZN95024.1"/>
    <property type="molecule type" value="Genomic_DNA"/>
</dbReference>
<dbReference type="AlphaFoldDB" id="A0A165WIU8"/>
<comment type="caution">
    <text evidence="1">The sequence shown here is derived from an EMBL/GenBank/DDBJ whole genome shotgun (WGS) entry which is preliminary data.</text>
</comment>
<sequence length="96" mass="11577">MNVFKEAIRIFIKFIFIHELVHVKQFKNGMTMEEYRRTKYKESEFEKEANEKAAEILSRDGEFQREIVRIINNNKPTDIYVVEELSKLYEDSLAQQ</sequence>
<dbReference type="Proteomes" id="UP000076476">
    <property type="component" value="Unassembled WGS sequence"/>
</dbReference>
<name>A0A165WIU8_9BACI</name>
<reference evidence="1 2" key="1">
    <citation type="submission" date="2016-04" db="EMBL/GenBank/DDBJ databases">
        <title>Draft genome sequence of Aeribacillus pallidus 8m3 from petroleum reservoir.</title>
        <authorList>
            <person name="Poltaraus A.B."/>
            <person name="Nazina T.N."/>
            <person name="Tourova T.P."/>
            <person name="Malakho S.M."/>
            <person name="Korshunova A.V."/>
            <person name="Sokolova D.S."/>
        </authorList>
    </citation>
    <scope>NUCLEOTIDE SEQUENCE [LARGE SCALE GENOMIC DNA]</scope>
    <source>
        <strain evidence="1 2">8m3</strain>
    </source>
</reference>
<keyword evidence="2" id="KW-1185">Reference proteome</keyword>
<organism evidence="1 2">
    <name type="scientific">Aeribacillus pallidus</name>
    <dbReference type="NCBI Taxonomy" id="33936"/>
    <lineage>
        <taxon>Bacteria</taxon>
        <taxon>Bacillati</taxon>
        <taxon>Bacillota</taxon>
        <taxon>Bacilli</taxon>
        <taxon>Bacillales</taxon>
        <taxon>Bacillaceae</taxon>
        <taxon>Aeribacillus</taxon>
    </lineage>
</organism>
<evidence type="ECO:0000313" key="2">
    <source>
        <dbReference type="Proteomes" id="UP000076476"/>
    </source>
</evidence>
<evidence type="ECO:0000313" key="1">
    <source>
        <dbReference type="EMBL" id="KZN95024.1"/>
    </source>
</evidence>